<dbReference type="GO" id="GO:0005254">
    <property type="term" value="F:chloride channel activity"/>
    <property type="evidence" value="ECO:0007669"/>
    <property type="project" value="InterPro"/>
</dbReference>
<dbReference type="AlphaFoldDB" id="A0A1V6PBG3"/>
<dbReference type="OMA" id="MTDGHSA"/>
<organism evidence="10 11">
    <name type="scientific">Penicillium decumbens</name>
    <dbReference type="NCBI Taxonomy" id="69771"/>
    <lineage>
        <taxon>Eukaryota</taxon>
        <taxon>Fungi</taxon>
        <taxon>Dikarya</taxon>
        <taxon>Ascomycota</taxon>
        <taxon>Pezizomycotina</taxon>
        <taxon>Eurotiomycetes</taxon>
        <taxon>Eurotiomycetidae</taxon>
        <taxon>Eurotiales</taxon>
        <taxon>Aspergillaceae</taxon>
        <taxon>Penicillium</taxon>
    </lineage>
</organism>
<feature type="transmembrane region" description="Helical" evidence="9">
    <location>
        <begin position="137"/>
        <end position="155"/>
    </location>
</feature>
<keyword evidence="2" id="KW-0813">Transport</keyword>
<dbReference type="GO" id="GO:0005886">
    <property type="term" value="C:plasma membrane"/>
    <property type="evidence" value="ECO:0007669"/>
    <property type="project" value="UniProtKB-SubCell"/>
</dbReference>
<dbReference type="Proteomes" id="UP000191522">
    <property type="component" value="Unassembled WGS sequence"/>
</dbReference>
<feature type="transmembrane region" description="Helical" evidence="9">
    <location>
        <begin position="372"/>
        <end position="391"/>
    </location>
</feature>
<comment type="subcellular location">
    <subcellularLocation>
        <location evidence="1">Cell membrane</location>
        <topology evidence="1">Multi-pass membrane protein</topology>
    </subcellularLocation>
</comment>
<evidence type="ECO:0000256" key="9">
    <source>
        <dbReference type="SAM" id="Phobius"/>
    </source>
</evidence>
<comment type="caution">
    <text evidence="10">The sequence shown here is derived from an EMBL/GenBank/DDBJ whole genome shotgun (WGS) entry which is preliminary data.</text>
</comment>
<keyword evidence="11" id="KW-1185">Reference proteome</keyword>
<keyword evidence="3" id="KW-1003">Cell membrane</keyword>
<feature type="transmembrane region" description="Helical" evidence="9">
    <location>
        <begin position="345"/>
        <end position="366"/>
    </location>
</feature>
<dbReference type="OrthoDB" id="1368at2759"/>
<name>A0A1V6PBG3_PENDC</name>
<protein>
    <submittedName>
        <fullName evidence="10">Uncharacterized protein</fullName>
    </submittedName>
</protein>
<keyword evidence="6" id="KW-0406">Ion transport</keyword>
<accession>A0A1V6PBG3</accession>
<dbReference type="STRING" id="69771.A0A1V6PBG3"/>
<proteinExistence type="predicted"/>
<dbReference type="InterPro" id="IPR044669">
    <property type="entry name" value="YneE/VCCN1/2-like"/>
</dbReference>
<dbReference type="EMBL" id="MDYL01000011">
    <property type="protein sequence ID" value="OQD74358.1"/>
    <property type="molecule type" value="Genomic_DNA"/>
</dbReference>
<evidence type="ECO:0000256" key="8">
    <source>
        <dbReference type="SAM" id="MobiDB-lite"/>
    </source>
</evidence>
<evidence type="ECO:0000256" key="5">
    <source>
        <dbReference type="ARBA" id="ARBA00022989"/>
    </source>
</evidence>
<keyword evidence="4 9" id="KW-0812">Transmembrane</keyword>
<feature type="region of interest" description="Disordered" evidence="8">
    <location>
        <begin position="1"/>
        <end position="23"/>
    </location>
</feature>
<dbReference type="Pfam" id="PF25539">
    <property type="entry name" value="Bestrophin_2"/>
    <property type="match status" value="1"/>
</dbReference>
<reference evidence="11" key="1">
    <citation type="journal article" date="2017" name="Nat. Microbiol.">
        <title>Global analysis of biosynthetic gene clusters reveals vast potential of secondary metabolite production in Penicillium species.</title>
        <authorList>
            <person name="Nielsen J.C."/>
            <person name="Grijseels S."/>
            <person name="Prigent S."/>
            <person name="Ji B."/>
            <person name="Dainat J."/>
            <person name="Nielsen K.F."/>
            <person name="Frisvad J.C."/>
            <person name="Workman M."/>
            <person name="Nielsen J."/>
        </authorList>
    </citation>
    <scope>NUCLEOTIDE SEQUENCE [LARGE SCALE GENOMIC DNA]</scope>
    <source>
        <strain evidence="11">IBT 11843</strain>
    </source>
</reference>
<evidence type="ECO:0000313" key="11">
    <source>
        <dbReference type="Proteomes" id="UP000191522"/>
    </source>
</evidence>
<evidence type="ECO:0000256" key="4">
    <source>
        <dbReference type="ARBA" id="ARBA00022692"/>
    </source>
</evidence>
<evidence type="ECO:0000256" key="6">
    <source>
        <dbReference type="ARBA" id="ARBA00023065"/>
    </source>
</evidence>
<dbReference type="PANTHER" id="PTHR33281">
    <property type="entry name" value="UPF0187 PROTEIN YNEE"/>
    <property type="match status" value="1"/>
</dbReference>
<feature type="transmembrane region" description="Helical" evidence="9">
    <location>
        <begin position="111"/>
        <end position="131"/>
    </location>
</feature>
<dbReference type="PANTHER" id="PTHR33281:SF19">
    <property type="entry name" value="VOLTAGE-DEPENDENT ANION CHANNEL-FORMING PROTEIN YNEE"/>
    <property type="match status" value="1"/>
</dbReference>
<evidence type="ECO:0000256" key="3">
    <source>
        <dbReference type="ARBA" id="ARBA00022475"/>
    </source>
</evidence>
<keyword evidence="7 9" id="KW-0472">Membrane</keyword>
<gene>
    <name evidence="10" type="ORF">PENDEC_c011G02710</name>
</gene>
<evidence type="ECO:0000256" key="7">
    <source>
        <dbReference type="ARBA" id="ARBA00023136"/>
    </source>
</evidence>
<keyword evidence="5 9" id="KW-1133">Transmembrane helix</keyword>
<sequence>MTDGHSAPPADATPAVTSDSTAAPVPVDIRDHATHHANSTPNDLQEREFIGRLTPRPSFMEHLVDSRDAMFHLNHRDSSELERYFHGPREMDKHSKWPIFMRMHGSVMPRMILPLLCVAAWSTLITCISVFLHDLGINNILLTVLGFVVGLALSFRSSTAYERWADGRKYWAQLIQTSRNLARTIWVNTSEREGEEGKVDLLRKLTAMNLILGFAVALKHKLRFEPDIGYEDLAGLVGHMDTFARDAHDHDRLHPKSKSFWKSTGEYLGVSFAESNPRKMVKRSKKPLGHLPLEIMNHLSAYIDSCVSNGTMSSALHQGQALTMMCSLNEVLTGTERVLDTPLPMAYTIATAQISWIYVMVLPFQLFPSLKWVTIPASIVAAYIILGLATIGSEIENPFGQDVNDLPLDTYCRQIALELDIMTSSPAPKVDDFMSRPDNLVLFPLSQDGYSEWESRSVENIRAALKAKMVANPAPVPSDASTVMENMSFKVSKGSV</sequence>
<evidence type="ECO:0000256" key="1">
    <source>
        <dbReference type="ARBA" id="ARBA00004651"/>
    </source>
</evidence>
<evidence type="ECO:0000313" key="10">
    <source>
        <dbReference type="EMBL" id="OQD74358.1"/>
    </source>
</evidence>
<evidence type="ECO:0000256" key="2">
    <source>
        <dbReference type="ARBA" id="ARBA00022448"/>
    </source>
</evidence>